<dbReference type="AlphaFoldDB" id="K3Z1L4"/>
<dbReference type="Gramene" id="KQL30143">
    <property type="protein sequence ID" value="KQL30143"/>
    <property type="gene ID" value="SETIT_020432mg"/>
</dbReference>
<name>K3Z1L4_SETIT</name>
<reference evidence="2" key="1">
    <citation type="journal article" date="2012" name="Nat. Biotechnol.">
        <title>Reference genome sequence of the model plant Setaria.</title>
        <authorList>
            <person name="Bennetzen J.L."/>
            <person name="Schmutz J."/>
            <person name="Wang H."/>
            <person name="Percifield R."/>
            <person name="Hawkins J."/>
            <person name="Pontaroli A.C."/>
            <person name="Estep M."/>
            <person name="Feng L."/>
            <person name="Vaughn J.N."/>
            <person name="Grimwood J."/>
            <person name="Jenkins J."/>
            <person name="Barry K."/>
            <person name="Lindquist E."/>
            <person name="Hellsten U."/>
            <person name="Deshpande S."/>
            <person name="Wang X."/>
            <person name="Wu X."/>
            <person name="Mitros T."/>
            <person name="Triplett J."/>
            <person name="Yang X."/>
            <person name="Ye C.Y."/>
            <person name="Mauro-Herrera M."/>
            <person name="Wang L."/>
            <person name="Li P."/>
            <person name="Sharma M."/>
            <person name="Sharma R."/>
            <person name="Ronald P.C."/>
            <person name="Panaud O."/>
            <person name="Kellogg E.A."/>
            <person name="Brutnell T.P."/>
            <person name="Doust A.N."/>
            <person name="Tuskan G.A."/>
            <person name="Rokhsar D."/>
            <person name="Devos K.M."/>
        </authorList>
    </citation>
    <scope>NUCLEOTIDE SEQUENCE [LARGE SCALE GENOMIC DNA]</scope>
    <source>
        <strain evidence="2">cv. Yugu1</strain>
    </source>
</reference>
<evidence type="ECO:0000313" key="1">
    <source>
        <dbReference type="EnsemblPlants" id="KQL30143"/>
    </source>
</evidence>
<dbReference type="Proteomes" id="UP000004995">
    <property type="component" value="Unassembled WGS sequence"/>
</dbReference>
<sequence>MGSSPRLSTGTRIFLDSFQDLTGIILSVVGDVPVDHEA</sequence>
<protein>
    <submittedName>
        <fullName evidence="1">Uncharacterized protein</fullName>
    </submittedName>
</protein>
<dbReference type="InParanoid" id="K3Z1L4"/>
<keyword evidence="2" id="KW-1185">Reference proteome</keyword>
<reference evidence="1" key="2">
    <citation type="submission" date="2018-08" db="UniProtKB">
        <authorList>
            <consortium name="EnsemblPlants"/>
        </authorList>
    </citation>
    <scope>IDENTIFICATION</scope>
    <source>
        <strain evidence="1">Yugu1</strain>
    </source>
</reference>
<evidence type="ECO:0000313" key="2">
    <source>
        <dbReference type="Proteomes" id="UP000004995"/>
    </source>
</evidence>
<dbReference type="EMBL" id="AGNK02000398">
    <property type="status" value="NOT_ANNOTATED_CDS"/>
    <property type="molecule type" value="Genomic_DNA"/>
</dbReference>
<organism evidence="1 2">
    <name type="scientific">Setaria italica</name>
    <name type="common">Foxtail millet</name>
    <name type="synonym">Panicum italicum</name>
    <dbReference type="NCBI Taxonomy" id="4555"/>
    <lineage>
        <taxon>Eukaryota</taxon>
        <taxon>Viridiplantae</taxon>
        <taxon>Streptophyta</taxon>
        <taxon>Embryophyta</taxon>
        <taxon>Tracheophyta</taxon>
        <taxon>Spermatophyta</taxon>
        <taxon>Magnoliopsida</taxon>
        <taxon>Liliopsida</taxon>
        <taxon>Poales</taxon>
        <taxon>Poaceae</taxon>
        <taxon>PACMAD clade</taxon>
        <taxon>Panicoideae</taxon>
        <taxon>Panicodae</taxon>
        <taxon>Paniceae</taxon>
        <taxon>Cenchrinae</taxon>
        <taxon>Setaria</taxon>
    </lineage>
</organism>
<dbReference type="EnsemblPlants" id="KQL30143">
    <property type="protein sequence ID" value="KQL30143"/>
    <property type="gene ID" value="SETIT_020432mg"/>
</dbReference>
<proteinExistence type="predicted"/>
<accession>K3Z1L4</accession>
<dbReference type="HOGENOM" id="CLU_3336432_0_0_1"/>